<feature type="domain" description="C2" evidence="6">
    <location>
        <begin position="1"/>
        <end position="123"/>
    </location>
</feature>
<evidence type="ECO:0000256" key="5">
    <source>
        <dbReference type="ARBA" id="ARBA00023136"/>
    </source>
</evidence>
<keyword evidence="2" id="KW-0812">Transmembrane</keyword>
<dbReference type="Proteomes" id="UP001154329">
    <property type="component" value="Chromosome 2"/>
</dbReference>
<evidence type="ECO:0000313" key="7">
    <source>
        <dbReference type="EMBL" id="CAH1726093.1"/>
    </source>
</evidence>
<evidence type="ECO:0000259" key="6">
    <source>
        <dbReference type="PROSITE" id="PS50004"/>
    </source>
</evidence>
<comment type="subcellular location">
    <subcellularLocation>
        <location evidence="1">Membrane</location>
        <topology evidence="1">Single-pass membrane protein</topology>
    </subcellularLocation>
</comment>
<evidence type="ECO:0000256" key="4">
    <source>
        <dbReference type="ARBA" id="ARBA00022989"/>
    </source>
</evidence>
<dbReference type="InterPro" id="IPR037721">
    <property type="entry name" value="Ferlin"/>
</dbReference>
<evidence type="ECO:0000256" key="1">
    <source>
        <dbReference type="ARBA" id="ARBA00004167"/>
    </source>
</evidence>
<name>A0A9P0J765_APHGO</name>
<reference evidence="7" key="2">
    <citation type="submission" date="2022-10" db="EMBL/GenBank/DDBJ databases">
        <authorList>
            <consortium name="ENA_rothamsted_submissions"/>
            <consortium name="culmorum"/>
            <person name="King R."/>
        </authorList>
    </citation>
    <scope>NUCLEOTIDE SEQUENCE</scope>
</reference>
<dbReference type="SMART" id="SM00239">
    <property type="entry name" value="C2"/>
    <property type="match status" value="1"/>
</dbReference>
<reference evidence="7" key="1">
    <citation type="submission" date="2022-02" db="EMBL/GenBank/DDBJ databases">
        <authorList>
            <person name="King R."/>
        </authorList>
    </citation>
    <scope>NUCLEOTIDE SEQUENCE</scope>
</reference>
<keyword evidence="5" id="KW-0472">Membrane</keyword>
<protein>
    <recommendedName>
        <fullName evidence="6">C2 domain-containing protein</fullName>
    </recommendedName>
</protein>
<gene>
    <name evidence="7" type="ORF">APHIGO_LOCUS7043</name>
</gene>
<dbReference type="InterPro" id="IPR000008">
    <property type="entry name" value="C2_dom"/>
</dbReference>
<dbReference type="GO" id="GO:0007009">
    <property type="term" value="P:plasma membrane organization"/>
    <property type="evidence" value="ECO:0007669"/>
    <property type="project" value="TreeGrafter"/>
</dbReference>
<dbReference type="PANTHER" id="PTHR12546:SF33">
    <property type="entry name" value="SPERM VESICLE FUSION PROTEIN FER-1"/>
    <property type="match status" value="1"/>
</dbReference>
<keyword evidence="3" id="KW-0677">Repeat</keyword>
<keyword evidence="4" id="KW-1133">Transmembrane helix</keyword>
<accession>A0A9P0J765</accession>
<keyword evidence="8" id="KW-1185">Reference proteome</keyword>
<dbReference type="AlphaFoldDB" id="A0A9P0J765"/>
<dbReference type="PANTHER" id="PTHR12546">
    <property type="entry name" value="FER-1-LIKE"/>
    <property type="match status" value="1"/>
</dbReference>
<dbReference type="Gene3D" id="2.60.40.150">
    <property type="entry name" value="C2 domain"/>
    <property type="match status" value="1"/>
</dbReference>
<organism evidence="7 8">
    <name type="scientific">Aphis gossypii</name>
    <name type="common">Cotton aphid</name>
    <dbReference type="NCBI Taxonomy" id="80765"/>
    <lineage>
        <taxon>Eukaryota</taxon>
        <taxon>Metazoa</taxon>
        <taxon>Ecdysozoa</taxon>
        <taxon>Arthropoda</taxon>
        <taxon>Hexapoda</taxon>
        <taxon>Insecta</taxon>
        <taxon>Pterygota</taxon>
        <taxon>Neoptera</taxon>
        <taxon>Paraneoptera</taxon>
        <taxon>Hemiptera</taxon>
        <taxon>Sternorrhyncha</taxon>
        <taxon>Aphidomorpha</taxon>
        <taxon>Aphidoidea</taxon>
        <taxon>Aphididae</taxon>
        <taxon>Aphidini</taxon>
        <taxon>Aphis</taxon>
        <taxon>Aphis</taxon>
    </lineage>
</organism>
<dbReference type="EMBL" id="OU899035">
    <property type="protein sequence ID" value="CAH1726093.1"/>
    <property type="molecule type" value="Genomic_DNA"/>
</dbReference>
<sequence>MDNLDYLGEIELPKKQIKSQIMINVIEGRDYYKSHIDTYVVVEVPLCFRGKTATGKASTSPSYFKTFIIDLPPSLLNSILNMYITITVYESRNILSLPKTVILGSTVIQVSTIWSEPDGPPCIGPAFLHFTTLESQQYFGRVLLSVDTELVPSEVENVKRLQIEDIDSILDEDLKYIPIVIIGVILCVNQVHKDLISSKNMAITMEYSEYNLVTESVNKQELINTKTPEYKVVKLDNDFYKLLIEEDRKPFLFLVTNIPSIEYYAMFSMNLLSKTISNMELFKQYCLKEIKTIFNLTHTETDILILLNRIKDTFDQLLVCRKFNRKVLEGPYSSKNEIPFFFTIHFPPNSNK</sequence>
<dbReference type="SUPFAM" id="SSF49562">
    <property type="entry name" value="C2 domain (Calcium/lipid-binding domain, CaLB)"/>
    <property type="match status" value="1"/>
</dbReference>
<dbReference type="PROSITE" id="PS50004">
    <property type="entry name" value="C2"/>
    <property type="match status" value="1"/>
</dbReference>
<evidence type="ECO:0000256" key="2">
    <source>
        <dbReference type="ARBA" id="ARBA00022692"/>
    </source>
</evidence>
<proteinExistence type="predicted"/>
<evidence type="ECO:0000256" key="3">
    <source>
        <dbReference type="ARBA" id="ARBA00022737"/>
    </source>
</evidence>
<dbReference type="GO" id="GO:0016020">
    <property type="term" value="C:membrane"/>
    <property type="evidence" value="ECO:0007669"/>
    <property type="project" value="UniProtKB-SubCell"/>
</dbReference>
<dbReference type="Pfam" id="PF00168">
    <property type="entry name" value="C2"/>
    <property type="match status" value="1"/>
</dbReference>
<dbReference type="InterPro" id="IPR035892">
    <property type="entry name" value="C2_domain_sf"/>
</dbReference>
<evidence type="ECO:0000313" key="8">
    <source>
        <dbReference type="Proteomes" id="UP001154329"/>
    </source>
</evidence>